<dbReference type="Proteomes" id="UP000280698">
    <property type="component" value="Unassembled WGS sequence"/>
</dbReference>
<dbReference type="EMBL" id="RJLN01000107">
    <property type="protein sequence ID" value="RNL89612.1"/>
    <property type="molecule type" value="Genomic_DNA"/>
</dbReference>
<accession>A0ABX9W9L3</accession>
<organism evidence="1 2">
    <name type="scientific">Micromonospora solifontis</name>
    <dbReference type="NCBI Taxonomy" id="2487138"/>
    <lineage>
        <taxon>Bacteria</taxon>
        <taxon>Bacillati</taxon>
        <taxon>Actinomycetota</taxon>
        <taxon>Actinomycetes</taxon>
        <taxon>Micromonosporales</taxon>
        <taxon>Micromonosporaceae</taxon>
        <taxon>Micromonospora</taxon>
    </lineage>
</organism>
<evidence type="ECO:0000313" key="1">
    <source>
        <dbReference type="EMBL" id="RNL89612.1"/>
    </source>
</evidence>
<keyword evidence="2" id="KW-1185">Reference proteome</keyword>
<proteinExistence type="predicted"/>
<comment type="caution">
    <text evidence="1">The sequence shown here is derived from an EMBL/GenBank/DDBJ whole genome shotgun (WGS) entry which is preliminary data.</text>
</comment>
<protein>
    <submittedName>
        <fullName evidence="1">Uncharacterized protein</fullName>
    </submittedName>
</protein>
<name>A0ABX9W9L3_9ACTN</name>
<sequence length="59" mass="6800">MARRFMARRSAYQSRCSMLRSSIAARSPTVSMIGVCQGRRTVRVGVTGRVWMTMGRWCW</sequence>
<reference evidence="1 2" key="1">
    <citation type="submission" date="2018-11" db="EMBL/GenBank/DDBJ databases">
        <title>Micromonospora sp. PPF5-17, a new actinomycetes isolated from a hot spring soil.</title>
        <authorList>
            <person name="Thawai C."/>
        </authorList>
    </citation>
    <scope>NUCLEOTIDE SEQUENCE [LARGE SCALE GENOMIC DNA]</scope>
    <source>
        <strain evidence="1 2">PPF5-17</strain>
    </source>
</reference>
<evidence type="ECO:0000313" key="2">
    <source>
        <dbReference type="Proteomes" id="UP000280698"/>
    </source>
</evidence>
<gene>
    <name evidence="1" type="ORF">EFE23_24680</name>
</gene>